<dbReference type="GO" id="GO:0003690">
    <property type="term" value="F:double-stranded DNA binding"/>
    <property type="evidence" value="ECO:0007669"/>
    <property type="project" value="InterPro"/>
</dbReference>
<comment type="caution">
    <text evidence="1">The sequence shown here is derived from an EMBL/GenBank/DDBJ whole genome shotgun (WGS) entry which is preliminary data.</text>
</comment>
<proteinExistence type="predicted"/>
<dbReference type="InterPro" id="IPR009951">
    <property type="entry name" value="Host-nuc_inhib_Gam"/>
</dbReference>
<dbReference type="GO" id="GO:0042262">
    <property type="term" value="P:DNA protection"/>
    <property type="evidence" value="ECO:0007669"/>
    <property type="project" value="InterPro"/>
</dbReference>
<evidence type="ECO:0000313" key="2">
    <source>
        <dbReference type="Proteomes" id="UP001057291"/>
    </source>
</evidence>
<keyword evidence="2" id="KW-1185">Reference proteome</keyword>
<name>A0AAV4L9I4_9BACL</name>
<organism evidence="1 2">
    <name type="scientific">Collibacillus ludicampi</name>
    <dbReference type="NCBI Taxonomy" id="2771369"/>
    <lineage>
        <taxon>Bacteria</taxon>
        <taxon>Bacillati</taxon>
        <taxon>Bacillota</taxon>
        <taxon>Bacilli</taxon>
        <taxon>Bacillales</taxon>
        <taxon>Alicyclobacillaceae</taxon>
        <taxon>Collibacillus</taxon>
    </lineage>
</organism>
<accession>A0AAV4L9I4</accession>
<dbReference type="EMBL" id="BOQE01000001">
    <property type="protein sequence ID" value="GIM44452.1"/>
    <property type="molecule type" value="Genomic_DNA"/>
</dbReference>
<evidence type="ECO:0000313" key="1">
    <source>
        <dbReference type="EMBL" id="GIM44452.1"/>
    </source>
</evidence>
<dbReference type="Proteomes" id="UP001057291">
    <property type="component" value="Unassembled WGS sequence"/>
</dbReference>
<dbReference type="Pfam" id="PF07352">
    <property type="entry name" value="Phage_Mu_Gam"/>
    <property type="match status" value="1"/>
</dbReference>
<sequence length="176" mass="20241">MSVLENHLETQEVRENFVVDTKEKAVWALRKLAKIRQEMAENQAIAEKEIERIKAWLEDVNGGLQRDAEYFESLLQAYHRMVLEENPRAKSIKLPYGTLKARKQEPDYIRDEEKLLIWTKANRPDAVRVKESVDWSSLKRTIVSTENGVAVDENGQVIEGITVVDCGIKFSVEVAE</sequence>
<dbReference type="RefSeq" id="WP_282197731.1">
    <property type="nucleotide sequence ID" value="NZ_BOQE01000001.1"/>
</dbReference>
<reference evidence="1" key="1">
    <citation type="journal article" date="2023" name="Int. J. Syst. Evol. Microbiol.">
        <title>Collibacillus ludicampi gen. nov., sp. nov., a new soil bacterium of the family Alicyclobacillaceae.</title>
        <authorList>
            <person name="Jojima T."/>
            <person name="Ioku Y."/>
            <person name="Fukuta Y."/>
            <person name="Shirasaka N."/>
            <person name="Matsumura Y."/>
            <person name="Mori M."/>
        </authorList>
    </citation>
    <scope>NUCLEOTIDE SEQUENCE</scope>
    <source>
        <strain evidence="1">TP075</strain>
    </source>
</reference>
<dbReference type="AlphaFoldDB" id="A0AAV4L9I4"/>
<protein>
    <submittedName>
        <fullName evidence="1">Phage protein</fullName>
    </submittedName>
</protein>
<dbReference type="SUPFAM" id="SSF161266">
    <property type="entry name" value="Gam-like"/>
    <property type="match status" value="1"/>
</dbReference>
<gene>
    <name evidence="1" type="ORF">DNHGIG_00010</name>
</gene>